<name>A0A0L8VCH8_9BACT</name>
<evidence type="ECO:0000313" key="1">
    <source>
        <dbReference type="EMBL" id="KOH45902.1"/>
    </source>
</evidence>
<proteinExistence type="predicted"/>
<comment type="caution">
    <text evidence="1">The sequence shown here is derived from an EMBL/GenBank/DDBJ whole genome shotgun (WGS) entry which is preliminary data.</text>
</comment>
<dbReference type="STRING" id="1409788.NC99_12780"/>
<protein>
    <submittedName>
        <fullName evidence="1">Uncharacterized protein</fullName>
    </submittedName>
</protein>
<evidence type="ECO:0000313" key="2">
    <source>
        <dbReference type="Proteomes" id="UP000036958"/>
    </source>
</evidence>
<accession>A0A0L8VCH8</accession>
<sequence length="57" mass="6715">MLFDLRNFNAKKIAVVKRAFVCFCLSFMRNARLRLWNIGITDVKLFSFTNDAKLGYH</sequence>
<reference evidence="2" key="1">
    <citation type="submission" date="2015-07" db="EMBL/GenBank/DDBJ databases">
        <title>Genome sequencing of Sunxiuqinia dokdonensis strain SK.</title>
        <authorList>
            <person name="Ahn S."/>
            <person name="Kim B.-C."/>
        </authorList>
    </citation>
    <scope>NUCLEOTIDE SEQUENCE [LARGE SCALE GENOMIC DNA]</scope>
    <source>
        <strain evidence="2">SK</strain>
    </source>
</reference>
<organism evidence="1 2">
    <name type="scientific">Sunxiuqinia dokdonensis</name>
    <dbReference type="NCBI Taxonomy" id="1409788"/>
    <lineage>
        <taxon>Bacteria</taxon>
        <taxon>Pseudomonadati</taxon>
        <taxon>Bacteroidota</taxon>
        <taxon>Bacteroidia</taxon>
        <taxon>Marinilabiliales</taxon>
        <taxon>Prolixibacteraceae</taxon>
        <taxon>Sunxiuqinia</taxon>
    </lineage>
</organism>
<gene>
    <name evidence="1" type="ORF">NC99_12780</name>
</gene>
<dbReference type="EMBL" id="LGIA01000061">
    <property type="protein sequence ID" value="KOH45902.1"/>
    <property type="molecule type" value="Genomic_DNA"/>
</dbReference>
<dbReference type="Proteomes" id="UP000036958">
    <property type="component" value="Unassembled WGS sequence"/>
</dbReference>
<keyword evidence="2" id="KW-1185">Reference proteome</keyword>
<dbReference type="AlphaFoldDB" id="A0A0L8VCH8"/>